<name>A0A8S5PU84_9CAUD</name>
<protein>
    <submittedName>
        <fullName evidence="1">Uncharacterized protein</fullName>
    </submittedName>
</protein>
<dbReference type="EMBL" id="BK015502">
    <property type="protein sequence ID" value="DAE10075.1"/>
    <property type="molecule type" value="Genomic_DNA"/>
</dbReference>
<evidence type="ECO:0000313" key="1">
    <source>
        <dbReference type="EMBL" id="DAE10075.1"/>
    </source>
</evidence>
<accession>A0A8S5PU84</accession>
<reference evidence="1" key="1">
    <citation type="journal article" date="2021" name="Proc. Natl. Acad. Sci. U.S.A.">
        <title>A Catalog of Tens of Thousands of Viruses from Human Metagenomes Reveals Hidden Associations with Chronic Diseases.</title>
        <authorList>
            <person name="Tisza M.J."/>
            <person name="Buck C.B."/>
        </authorList>
    </citation>
    <scope>NUCLEOTIDE SEQUENCE</scope>
    <source>
        <strain evidence="1">Ct4sp3</strain>
    </source>
</reference>
<proteinExistence type="predicted"/>
<organism evidence="1">
    <name type="scientific">Siphoviridae sp. ct4sp3</name>
    <dbReference type="NCBI Taxonomy" id="2825332"/>
    <lineage>
        <taxon>Viruses</taxon>
        <taxon>Duplodnaviria</taxon>
        <taxon>Heunggongvirae</taxon>
        <taxon>Uroviricota</taxon>
        <taxon>Caudoviricetes</taxon>
    </lineage>
</organism>
<sequence>MNISPIKCSALERCIRKLYQSLIRNVLPSLIF</sequence>